<feature type="compositionally biased region" description="Basic and acidic residues" evidence="5">
    <location>
        <begin position="1135"/>
        <end position="1153"/>
    </location>
</feature>
<dbReference type="PANTHER" id="PTHR15439:SF0">
    <property type="entry name" value="CELL DIVISION CYCLE AND APOPTOSIS REGULATOR PROTEIN 1-RELATED"/>
    <property type="match status" value="1"/>
</dbReference>
<dbReference type="InterPro" id="IPR013083">
    <property type="entry name" value="Znf_RING/FYVE/PHD"/>
</dbReference>
<feature type="compositionally biased region" description="Basic and acidic residues" evidence="5">
    <location>
        <begin position="796"/>
        <end position="814"/>
    </location>
</feature>
<feature type="region of interest" description="Disordered" evidence="5">
    <location>
        <begin position="1263"/>
        <end position="1308"/>
    </location>
</feature>
<protein>
    <submittedName>
        <fullName evidence="9">Retinoblastoma binding protein 6</fullName>
    </submittedName>
</protein>
<dbReference type="WBParaSite" id="PSAMB.scaffold7367size7761.g29970.t1">
    <property type="protein sequence ID" value="PSAMB.scaffold7367size7761.g29970.t1"/>
    <property type="gene ID" value="PSAMB.scaffold7367size7761.g29970"/>
</dbReference>
<evidence type="ECO:0000256" key="5">
    <source>
        <dbReference type="SAM" id="MobiDB-lite"/>
    </source>
</evidence>
<feature type="compositionally biased region" description="Basic and acidic residues" evidence="5">
    <location>
        <begin position="726"/>
        <end position="749"/>
    </location>
</feature>
<feature type="compositionally biased region" description="Basic residues" evidence="5">
    <location>
        <begin position="1054"/>
        <end position="1064"/>
    </location>
</feature>
<feature type="compositionally biased region" description="Basic and acidic residues" evidence="5">
    <location>
        <begin position="1097"/>
        <end position="1126"/>
    </location>
</feature>
<feature type="compositionally biased region" description="Basic and acidic residues" evidence="5">
    <location>
        <begin position="1065"/>
        <end position="1077"/>
    </location>
</feature>
<evidence type="ECO:0000313" key="9">
    <source>
        <dbReference type="WBParaSite" id="PSAMB.scaffold7367size7761.g29970.t1"/>
    </source>
</evidence>
<feature type="compositionally biased region" description="Basic residues" evidence="5">
    <location>
        <begin position="835"/>
        <end position="848"/>
    </location>
</feature>
<dbReference type="GO" id="GO:0008270">
    <property type="term" value="F:zinc ion binding"/>
    <property type="evidence" value="ECO:0007669"/>
    <property type="project" value="UniProtKB-KW"/>
</dbReference>
<keyword evidence="1" id="KW-0479">Metal-binding</keyword>
<evidence type="ECO:0000313" key="8">
    <source>
        <dbReference type="Proteomes" id="UP000887566"/>
    </source>
</evidence>
<feature type="region of interest" description="Disordered" evidence="5">
    <location>
        <begin position="710"/>
        <end position="1170"/>
    </location>
</feature>
<dbReference type="GO" id="GO:0005634">
    <property type="term" value="C:nucleus"/>
    <property type="evidence" value="ECO:0007669"/>
    <property type="project" value="TreeGrafter"/>
</dbReference>
<dbReference type="Gene3D" id="3.30.40.10">
    <property type="entry name" value="Zinc/RING finger domain, C3HC4 (zinc finger)"/>
    <property type="match status" value="1"/>
</dbReference>
<dbReference type="GO" id="GO:0003676">
    <property type="term" value="F:nucleic acid binding"/>
    <property type="evidence" value="ECO:0007669"/>
    <property type="project" value="InterPro"/>
</dbReference>
<feature type="region of interest" description="Disordered" evidence="5">
    <location>
        <begin position="117"/>
        <end position="142"/>
    </location>
</feature>
<feature type="compositionally biased region" description="Basic and acidic residues" evidence="5">
    <location>
        <begin position="939"/>
        <end position="956"/>
    </location>
</feature>
<feature type="compositionally biased region" description="Polar residues" evidence="5">
    <location>
        <begin position="864"/>
        <end position="880"/>
    </location>
</feature>
<evidence type="ECO:0000256" key="1">
    <source>
        <dbReference type="ARBA" id="ARBA00022723"/>
    </source>
</evidence>
<feature type="region of interest" description="Disordered" evidence="5">
    <location>
        <begin position="223"/>
        <end position="255"/>
    </location>
</feature>
<dbReference type="SMART" id="SM00343">
    <property type="entry name" value="ZnF_C2HC"/>
    <property type="match status" value="1"/>
</dbReference>
<dbReference type="InterPro" id="IPR033489">
    <property type="entry name" value="RBBP6"/>
</dbReference>
<evidence type="ECO:0000259" key="7">
    <source>
        <dbReference type="PROSITE" id="PS50158"/>
    </source>
</evidence>
<feature type="compositionally biased region" description="Low complexity" evidence="5">
    <location>
        <begin position="226"/>
        <end position="255"/>
    </location>
</feature>
<feature type="region of interest" description="Disordered" evidence="5">
    <location>
        <begin position="458"/>
        <end position="589"/>
    </location>
</feature>
<evidence type="ECO:0000256" key="4">
    <source>
        <dbReference type="PROSITE-ProRule" id="PRU00047"/>
    </source>
</evidence>
<keyword evidence="3" id="KW-0862">Zinc</keyword>
<reference evidence="9" key="1">
    <citation type="submission" date="2022-11" db="UniProtKB">
        <authorList>
            <consortium name="WormBaseParasite"/>
        </authorList>
    </citation>
    <scope>IDENTIFICATION</scope>
</reference>
<dbReference type="GO" id="GO:0006511">
    <property type="term" value="P:ubiquitin-dependent protein catabolic process"/>
    <property type="evidence" value="ECO:0007669"/>
    <property type="project" value="TreeGrafter"/>
</dbReference>
<dbReference type="GO" id="GO:0006397">
    <property type="term" value="P:mRNA processing"/>
    <property type="evidence" value="ECO:0007669"/>
    <property type="project" value="InterPro"/>
</dbReference>
<dbReference type="Proteomes" id="UP000887566">
    <property type="component" value="Unplaced"/>
</dbReference>
<feature type="domain" description="CCHC-type" evidence="7">
    <location>
        <begin position="57"/>
        <end position="72"/>
    </location>
</feature>
<feature type="compositionally biased region" description="Low complexity" evidence="5">
    <location>
        <begin position="899"/>
        <end position="922"/>
    </location>
</feature>
<keyword evidence="8" id="KW-1185">Reference proteome</keyword>
<dbReference type="Pfam" id="PF13923">
    <property type="entry name" value="zf-C3HC4_2"/>
    <property type="match status" value="1"/>
</dbReference>
<dbReference type="Pfam" id="PF13696">
    <property type="entry name" value="zf-CCHC_2"/>
    <property type="match status" value="1"/>
</dbReference>
<feature type="compositionally biased region" description="Basic and acidic residues" evidence="5">
    <location>
        <begin position="881"/>
        <end position="894"/>
    </location>
</feature>
<dbReference type="PANTHER" id="PTHR15439">
    <property type="entry name" value="RETINOBLASTOMA-BINDING PROTEIN 6"/>
    <property type="match status" value="1"/>
</dbReference>
<dbReference type="InterPro" id="IPR025829">
    <property type="entry name" value="Zn_knuckle_CX2CX3GHX4C"/>
</dbReference>
<dbReference type="InterPro" id="IPR001878">
    <property type="entry name" value="Znf_CCHC"/>
</dbReference>
<feature type="compositionally biased region" description="Low complexity" evidence="5">
    <location>
        <begin position="344"/>
        <end position="360"/>
    </location>
</feature>
<dbReference type="GO" id="GO:0061630">
    <property type="term" value="F:ubiquitin protein ligase activity"/>
    <property type="evidence" value="ECO:0007669"/>
    <property type="project" value="InterPro"/>
</dbReference>
<feature type="domain" description="RING-type" evidence="6">
    <location>
        <begin position="150"/>
        <end position="191"/>
    </location>
</feature>
<dbReference type="SUPFAM" id="SSF57756">
    <property type="entry name" value="Retrovirus zinc finger-like domains"/>
    <property type="match status" value="1"/>
</dbReference>
<feature type="compositionally biased region" description="Polar residues" evidence="5">
    <location>
        <begin position="130"/>
        <end position="141"/>
    </location>
</feature>
<feature type="compositionally biased region" description="Basic residues" evidence="5">
    <location>
        <begin position="1078"/>
        <end position="1096"/>
    </location>
</feature>
<dbReference type="GO" id="GO:0016567">
    <property type="term" value="P:protein ubiquitination"/>
    <property type="evidence" value="ECO:0007669"/>
    <property type="project" value="InterPro"/>
</dbReference>
<feature type="region of interest" description="Disordered" evidence="5">
    <location>
        <begin position="336"/>
        <end position="374"/>
    </location>
</feature>
<organism evidence="8 9">
    <name type="scientific">Plectus sambesii</name>
    <dbReference type="NCBI Taxonomy" id="2011161"/>
    <lineage>
        <taxon>Eukaryota</taxon>
        <taxon>Metazoa</taxon>
        <taxon>Ecdysozoa</taxon>
        <taxon>Nematoda</taxon>
        <taxon>Chromadorea</taxon>
        <taxon>Plectida</taxon>
        <taxon>Plectina</taxon>
        <taxon>Plectoidea</taxon>
        <taxon>Plectidae</taxon>
        <taxon>Plectus</taxon>
    </lineage>
</organism>
<dbReference type="PROSITE" id="PS50158">
    <property type="entry name" value="ZF_CCHC"/>
    <property type="match status" value="1"/>
</dbReference>
<keyword evidence="2 4" id="KW-0863">Zinc-finger</keyword>
<sequence length="1308" mass="142748">MTEEERLTRIKEQSTMKYHPSKYDPKVMHSFNDHFSSSYQTRVSSIMTGQPPPTFTCNRCHQPGHWFKNCPQLNARRTTGIPSEELMITTADDPQAYLHPSGKYVVPIMHRMAREMGKKEKRPFSEEETASASPSDNTSTKAAVPNELKCPLCNDLLRDAVLAICCGDSFCDECIRSRLIESEAKQCPGLRCHQTGVSPDTLVPNIKMRQAAENFRNEAGYTYHNAASRRPMQPSSSSSSSMFMSSSSSMSSSMSAAPATTSAMANAVGQTQQTAPIVVERVRIGLPPLGSVQQKAPTTGLPPVLSNLMSQTGVTKPQSPAYQETVDQAATFRQPQPPAFHQQQTLSALESEAAAQASSTPPHHSMSGESTTTTNATASDMAGIIGMTPVEGAPLPAFLLAPPPAIGLPFGHTSNSEGVTRPPLATVAPLPAALPVATVPPQVAVSHASYQSAGMASFSAGQSSMPGPPGVAVSSSSQQPPPPGLSVGAPFQQSFVHPPPPVAGASAPGTAARDAWDDFIDRKDRKRRKRQQSSSSSSSSESSDSRSRSRSRSRSPGRGRRHRRGESRSRSRSRSPRHRRRTPSPDWMSATAAAIAGNHRYQRPRSPDWLHRQQPVATVAAFHPQMTAPPPGFYATNPYAPRPALAYPPPVGGAFTAYGHYGPPPTLGTAPPSAYYPAPGGFFVHGAPPPTRPYGGSTTATYSVNLAGKYRARSPPNHSPTFISEDQVRGRGSSRDRRDRDHAKDGSHRDSRHRSLKTRTSSRSPSPPSPKKRRSSGSNRKGRDERDPQSRSSARRGKDDDGDRGRDRSRDDKAKSRHKPKDQPSGEQKSTDKQHKAKNKSEKRKQRKPTTDGSKSEQKEGDQPLSNTVGGVDSTQTTVESVDHSRKEGVEQRTSKKTAPVAVVEPAVSAPRRPPSRQVSPPFVAPDETEEIDCAPIKPKSEDRIQTMLRAEESTKSNKTVIEPPSTKSSTNEHDRKSSGSSPSRKMQRSNKDGEAKKKAKDADKKVHDVVEVSKLGSKDRDAKAADQHHSSKSEFTKTRSDSDDEVSATRKEKKDKKKKKKRRHSDDERDSIDGEHKKKHKKKHKKDRKERKAKSRSRERSPGGAADRKSKDEKSTKVQQRKENDGSVVQKSTEIVDGHPAETKGKTGERKNRISPPSDTKAKPSVENMFDQANSDFGAKKITMVLPSSSNRQVKLKKATKQWDDSDSDVPDGHLSITTEATEKTLVVVADRQKRLVSVDDATKADKRVVNVNPSRSADLCVTVGKEAMGDDGSSRKRKDEPKKTKSTRHSSTADSDDDSSYPARRR</sequence>
<feature type="compositionally biased region" description="Basic residues" evidence="5">
    <location>
        <begin position="548"/>
        <end position="582"/>
    </location>
</feature>
<dbReference type="Gene3D" id="4.10.60.10">
    <property type="entry name" value="Zinc finger, CCHC-type"/>
    <property type="match status" value="1"/>
</dbReference>
<dbReference type="GO" id="GO:0019899">
    <property type="term" value="F:enzyme binding"/>
    <property type="evidence" value="ECO:0007669"/>
    <property type="project" value="UniProtKB-ARBA"/>
</dbReference>
<evidence type="ECO:0000256" key="3">
    <source>
        <dbReference type="ARBA" id="ARBA00022833"/>
    </source>
</evidence>
<dbReference type="InterPro" id="IPR036875">
    <property type="entry name" value="Znf_CCHC_sf"/>
</dbReference>
<feature type="compositionally biased region" description="Basic and acidic residues" evidence="5">
    <location>
        <begin position="990"/>
        <end position="1053"/>
    </location>
</feature>
<proteinExistence type="predicted"/>
<feature type="compositionally biased region" description="Basic and acidic residues" evidence="5">
    <location>
        <begin position="821"/>
        <end position="834"/>
    </location>
</feature>
<dbReference type="SUPFAM" id="SSF57850">
    <property type="entry name" value="RING/U-box"/>
    <property type="match status" value="1"/>
</dbReference>
<feature type="compositionally biased region" description="Basic and acidic residues" evidence="5">
    <location>
        <begin position="1274"/>
        <end position="1285"/>
    </location>
</feature>
<dbReference type="PROSITE" id="PS50089">
    <property type="entry name" value="ZF_RING_2"/>
    <property type="match status" value="1"/>
</dbReference>
<dbReference type="CDD" id="cd16620">
    <property type="entry name" value="vRING-HC-C4C4_RBBP6"/>
    <property type="match status" value="1"/>
</dbReference>
<feature type="region of interest" description="Disordered" evidence="5">
    <location>
        <begin position="1192"/>
        <end position="1217"/>
    </location>
</feature>
<feature type="compositionally biased region" description="Low complexity" evidence="5">
    <location>
        <begin position="532"/>
        <end position="542"/>
    </location>
</feature>
<feature type="compositionally biased region" description="Basic and acidic residues" evidence="5">
    <location>
        <begin position="514"/>
        <end position="523"/>
    </location>
</feature>
<name>A0A914XC25_9BILA</name>
<feature type="compositionally biased region" description="Low complexity" evidence="5">
    <location>
        <begin position="503"/>
        <end position="512"/>
    </location>
</feature>
<dbReference type="InterPro" id="IPR001841">
    <property type="entry name" value="Znf_RING"/>
</dbReference>
<evidence type="ECO:0000259" key="6">
    <source>
        <dbReference type="PROSITE" id="PS50089"/>
    </source>
</evidence>
<accession>A0A914XC25</accession>
<evidence type="ECO:0000256" key="2">
    <source>
        <dbReference type="ARBA" id="ARBA00022771"/>
    </source>
</evidence>